<evidence type="ECO:0000313" key="18">
    <source>
        <dbReference type="Proteomes" id="UP000199417"/>
    </source>
</evidence>
<dbReference type="CDD" id="cd16913">
    <property type="entry name" value="YkuD_like"/>
    <property type="match status" value="1"/>
</dbReference>
<dbReference type="FunFam" id="2.40.440.10:FF:000005">
    <property type="entry name" value="L,D-transpeptidase 2"/>
    <property type="match status" value="1"/>
</dbReference>
<keyword evidence="7 15" id="KW-0472">Membrane</keyword>
<evidence type="ECO:0000259" key="16">
    <source>
        <dbReference type="PROSITE" id="PS52029"/>
    </source>
</evidence>
<dbReference type="UniPathway" id="UPA00219"/>
<feature type="transmembrane region" description="Helical" evidence="15">
    <location>
        <begin position="26"/>
        <end position="45"/>
    </location>
</feature>
<name>A0A1G6SF88_9NOCA</name>
<keyword evidence="10" id="KW-0012">Acyltransferase</keyword>
<dbReference type="STRING" id="168276.SAMN05444580_103114"/>
<dbReference type="GO" id="GO:0071555">
    <property type="term" value="P:cell wall organization"/>
    <property type="evidence" value="ECO:0007669"/>
    <property type="project" value="UniProtKB-UniRule"/>
</dbReference>
<keyword evidence="3" id="KW-0808">Transferase</keyword>
<dbReference type="GO" id="GO:0005576">
    <property type="term" value="C:extracellular region"/>
    <property type="evidence" value="ECO:0007669"/>
    <property type="project" value="TreeGrafter"/>
</dbReference>
<dbReference type="GO" id="GO:0008360">
    <property type="term" value="P:regulation of cell shape"/>
    <property type="evidence" value="ECO:0007669"/>
    <property type="project" value="UniProtKB-UniRule"/>
</dbReference>
<keyword evidence="4" id="KW-0732">Signal</keyword>
<evidence type="ECO:0000256" key="4">
    <source>
        <dbReference type="ARBA" id="ARBA00022729"/>
    </source>
</evidence>
<dbReference type="AlphaFoldDB" id="A0A1G6SF88"/>
<feature type="active site" description="Proton donor/acceptor" evidence="13">
    <location>
        <position position="281"/>
    </location>
</feature>
<protein>
    <submittedName>
        <fullName evidence="17">Lipoprotein-anchoring transpeptidase ErfK/SrfK</fullName>
    </submittedName>
</protein>
<dbReference type="PROSITE" id="PS52029">
    <property type="entry name" value="LD_TPASE"/>
    <property type="match status" value="1"/>
</dbReference>
<dbReference type="SUPFAM" id="SSF141523">
    <property type="entry name" value="L,D-transpeptidase catalytic domain-like"/>
    <property type="match status" value="1"/>
</dbReference>
<feature type="domain" description="L,D-TPase catalytic" evidence="16">
    <location>
        <begin position="198"/>
        <end position="323"/>
    </location>
</feature>
<dbReference type="InterPro" id="IPR038063">
    <property type="entry name" value="Transpep_catalytic_dom"/>
</dbReference>
<dbReference type="GO" id="GO:0071972">
    <property type="term" value="F:peptidoglycan L,D-transpeptidase activity"/>
    <property type="evidence" value="ECO:0007669"/>
    <property type="project" value="TreeGrafter"/>
</dbReference>
<evidence type="ECO:0000256" key="14">
    <source>
        <dbReference type="SAM" id="MobiDB-lite"/>
    </source>
</evidence>
<reference evidence="17 18" key="1">
    <citation type="submission" date="2016-10" db="EMBL/GenBank/DDBJ databases">
        <authorList>
            <person name="de Groot N.N."/>
        </authorList>
    </citation>
    <scope>NUCLEOTIDE SEQUENCE [LARGE SCALE GENOMIC DNA]</scope>
    <source>
        <strain evidence="17 18">JCM 11308</strain>
    </source>
</reference>
<dbReference type="Gene3D" id="2.40.440.10">
    <property type="entry name" value="L,D-transpeptidase catalytic domain-like"/>
    <property type="match status" value="1"/>
</dbReference>
<dbReference type="InterPro" id="IPR050979">
    <property type="entry name" value="LD-transpeptidase"/>
</dbReference>
<feature type="active site" description="Nucleophile" evidence="13">
    <location>
        <position position="299"/>
    </location>
</feature>
<accession>A0A1G6SF88</accession>
<evidence type="ECO:0000256" key="15">
    <source>
        <dbReference type="SAM" id="Phobius"/>
    </source>
</evidence>
<evidence type="ECO:0000313" key="17">
    <source>
        <dbReference type="EMBL" id="SDD15334.1"/>
    </source>
</evidence>
<sequence>MFVAADRRQPSDGGEMGTETTGRARWAARIGAALLGAVAVGVVMIPTAQAAPLFPGGPEAPTLPQWQLPELPKPELPELSLPAVELPTVPGLPVPVSPAPVEPPVGPANFSAPRLDPSEGEVVGVAQPIVIRFDEGIGDRAQAERAVRITSTPRVDGHFYWINDSQVRWRPNAFWPANADVVVEAGGARSAFRIGDALVATADDNTKQIVVTRNGEVVKTMPTSMGKTGHETPNGTYIVGERVREMYMDSSTYGVPVDSPEGYRTYVEYATRISYSGIFLHAAPWSVADQGYTNVSHGCLNVSTEDGRWFFENAKKGDPVIVQNTAGGVLDGRDGLGDWNR</sequence>
<dbReference type="InterPro" id="IPR005490">
    <property type="entry name" value="LD_TPept_cat_dom"/>
</dbReference>
<keyword evidence="15" id="KW-0812">Transmembrane</keyword>
<evidence type="ECO:0000256" key="12">
    <source>
        <dbReference type="ARBA" id="ARBA00060592"/>
    </source>
</evidence>
<evidence type="ECO:0000256" key="3">
    <source>
        <dbReference type="ARBA" id="ARBA00022679"/>
    </source>
</evidence>
<keyword evidence="15" id="KW-1133">Transmembrane helix</keyword>
<dbReference type="InterPro" id="IPR041280">
    <property type="entry name" value="Big_10"/>
</dbReference>
<dbReference type="Gene3D" id="2.60.40.3710">
    <property type="match status" value="1"/>
</dbReference>
<keyword evidence="2" id="KW-1003">Cell membrane</keyword>
<evidence type="ECO:0000256" key="6">
    <source>
        <dbReference type="ARBA" id="ARBA00022984"/>
    </source>
</evidence>
<gene>
    <name evidence="17" type="ORF">SAMN05444580_103114</name>
</gene>
<evidence type="ECO:0000256" key="1">
    <source>
        <dbReference type="ARBA" id="ARBA00004752"/>
    </source>
</evidence>
<dbReference type="PANTHER" id="PTHR30582:SF2">
    <property type="entry name" value="L,D-TRANSPEPTIDASE YCIB-RELATED"/>
    <property type="match status" value="1"/>
</dbReference>
<evidence type="ECO:0000256" key="5">
    <source>
        <dbReference type="ARBA" id="ARBA00022960"/>
    </source>
</evidence>
<keyword evidence="5 13" id="KW-0133">Cell shape</keyword>
<dbReference type="Pfam" id="PF03734">
    <property type="entry name" value="YkuD"/>
    <property type="match status" value="1"/>
</dbReference>
<comment type="pathway">
    <text evidence="12">Glycan biosynthesis.</text>
</comment>
<evidence type="ECO:0000256" key="9">
    <source>
        <dbReference type="ARBA" id="ARBA00023288"/>
    </source>
</evidence>
<dbReference type="PANTHER" id="PTHR30582">
    <property type="entry name" value="L,D-TRANSPEPTIDASE"/>
    <property type="match status" value="1"/>
</dbReference>
<keyword evidence="18" id="KW-1185">Reference proteome</keyword>
<feature type="region of interest" description="Disordered" evidence="14">
    <location>
        <begin position="1"/>
        <end position="21"/>
    </location>
</feature>
<evidence type="ECO:0000256" key="7">
    <source>
        <dbReference type="ARBA" id="ARBA00023136"/>
    </source>
</evidence>
<keyword evidence="11 13" id="KW-0961">Cell wall biogenesis/degradation</keyword>
<dbReference type="EMBL" id="FNAB01000003">
    <property type="protein sequence ID" value="SDD15334.1"/>
    <property type="molecule type" value="Genomic_DNA"/>
</dbReference>
<organism evidence="17 18">
    <name type="scientific">Rhodococcus tukisamuensis</name>
    <dbReference type="NCBI Taxonomy" id="168276"/>
    <lineage>
        <taxon>Bacteria</taxon>
        <taxon>Bacillati</taxon>
        <taxon>Actinomycetota</taxon>
        <taxon>Actinomycetes</taxon>
        <taxon>Mycobacteriales</taxon>
        <taxon>Nocardiaceae</taxon>
        <taxon>Rhodococcus</taxon>
    </lineage>
</organism>
<dbReference type="Pfam" id="PF17964">
    <property type="entry name" value="Big_10"/>
    <property type="match status" value="1"/>
</dbReference>
<evidence type="ECO:0000256" key="11">
    <source>
        <dbReference type="ARBA" id="ARBA00023316"/>
    </source>
</evidence>
<keyword evidence="6 13" id="KW-0573">Peptidoglycan synthesis</keyword>
<evidence type="ECO:0000256" key="10">
    <source>
        <dbReference type="ARBA" id="ARBA00023315"/>
    </source>
</evidence>
<evidence type="ECO:0000256" key="13">
    <source>
        <dbReference type="PROSITE-ProRule" id="PRU01373"/>
    </source>
</evidence>
<evidence type="ECO:0000256" key="2">
    <source>
        <dbReference type="ARBA" id="ARBA00022475"/>
    </source>
</evidence>
<keyword evidence="9 17" id="KW-0449">Lipoprotein</keyword>
<keyword evidence="8" id="KW-0564">Palmitate</keyword>
<comment type="pathway">
    <text evidence="1 13">Cell wall biogenesis; peptidoglycan biosynthesis.</text>
</comment>
<evidence type="ECO:0000256" key="8">
    <source>
        <dbReference type="ARBA" id="ARBA00023139"/>
    </source>
</evidence>
<feature type="compositionally biased region" description="Basic and acidic residues" evidence="14">
    <location>
        <begin position="1"/>
        <end position="10"/>
    </location>
</feature>
<dbReference type="Proteomes" id="UP000199417">
    <property type="component" value="Unassembled WGS sequence"/>
</dbReference>
<dbReference type="GO" id="GO:0018104">
    <property type="term" value="P:peptidoglycan-protein cross-linking"/>
    <property type="evidence" value="ECO:0007669"/>
    <property type="project" value="TreeGrafter"/>
</dbReference>
<proteinExistence type="predicted"/>
<dbReference type="GO" id="GO:0016746">
    <property type="term" value="F:acyltransferase activity"/>
    <property type="evidence" value="ECO:0007669"/>
    <property type="project" value="UniProtKB-KW"/>
</dbReference>